<dbReference type="Gene3D" id="3.30.1240.10">
    <property type="match status" value="1"/>
</dbReference>
<dbReference type="GO" id="GO:0000287">
    <property type="term" value="F:magnesium ion binding"/>
    <property type="evidence" value="ECO:0007669"/>
    <property type="project" value="TreeGrafter"/>
</dbReference>
<dbReference type="AlphaFoldDB" id="A0A2K8P3J4"/>
<sequence length="279" mass="32063">MKKIIAFSDCDGTLLFDDYKFSDYTINTVKNIYENGSYLIPVTARTLKNLKNIAKQLKIDELGGIIAGNNGAQIFDFKTGKYILNKTVDKNIINEVFDLYYTEADEEKECKVNFASEEIVYSFGESENTKKWAEIMEQQFKVISKSNEIVEDIVSISIITKKGTDLDTYLHHFNKIKSKYGNDYRIDNYHNRVISIAPKDIDKGYAVEIINKYLNNTGQYETYGFGDSYNDFPLIAAVDYGIAMKNGLDELKETAYDITEYPNYQDGVARYINDKIFKK</sequence>
<dbReference type="GO" id="GO:0016791">
    <property type="term" value="F:phosphatase activity"/>
    <property type="evidence" value="ECO:0007669"/>
    <property type="project" value="TreeGrafter"/>
</dbReference>
<dbReference type="KEGG" id="mcol:MCOLE_v1c01860"/>
<organism evidence="1 2">
    <name type="scientific">Mesoplasma coleopterae</name>
    <dbReference type="NCBI Taxonomy" id="324078"/>
    <lineage>
        <taxon>Bacteria</taxon>
        <taxon>Bacillati</taxon>
        <taxon>Mycoplasmatota</taxon>
        <taxon>Mollicutes</taxon>
        <taxon>Entomoplasmatales</taxon>
        <taxon>Entomoplasmataceae</taxon>
        <taxon>Mesoplasma</taxon>
    </lineage>
</organism>
<dbReference type="InterPro" id="IPR023214">
    <property type="entry name" value="HAD_sf"/>
</dbReference>
<dbReference type="RefSeq" id="WP_100670650.1">
    <property type="nucleotide sequence ID" value="NZ_CP024968.1"/>
</dbReference>
<dbReference type="NCBIfam" id="TIGR01484">
    <property type="entry name" value="HAD-SF-IIB"/>
    <property type="match status" value="1"/>
</dbReference>
<protein>
    <submittedName>
        <fullName evidence="1">HAD superfamily hydrolase</fullName>
    </submittedName>
</protein>
<dbReference type="PANTHER" id="PTHR10000:SF8">
    <property type="entry name" value="HAD SUPERFAMILY HYDROLASE-LIKE, TYPE 3"/>
    <property type="match status" value="1"/>
</dbReference>
<dbReference type="Proteomes" id="UP000232221">
    <property type="component" value="Chromosome"/>
</dbReference>
<dbReference type="EMBL" id="CP024968">
    <property type="protein sequence ID" value="ATZ20700.1"/>
    <property type="molecule type" value="Genomic_DNA"/>
</dbReference>
<dbReference type="OrthoDB" id="9810101at2"/>
<dbReference type="Pfam" id="PF08282">
    <property type="entry name" value="Hydrolase_3"/>
    <property type="match status" value="1"/>
</dbReference>
<dbReference type="Gene3D" id="3.40.50.1000">
    <property type="entry name" value="HAD superfamily/HAD-like"/>
    <property type="match status" value="1"/>
</dbReference>
<dbReference type="GO" id="GO:0005829">
    <property type="term" value="C:cytosol"/>
    <property type="evidence" value="ECO:0007669"/>
    <property type="project" value="TreeGrafter"/>
</dbReference>
<accession>A0A2K8P3J4</accession>
<evidence type="ECO:0000313" key="2">
    <source>
        <dbReference type="Proteomes" id="UP000232221"/>
    </source>
</evidence>
<evidence type="ECO:0000313" key="1">
    <source>
        <dbReference type="EMBL" id="ATZ20700.1"/>
    </source>
</evidence>
<dbReference type="SUPFAM" id="SSF56784">
    <property type="entry name" value="HAD-like"/>
    <property type="match status" value="1"/>
</dbReference>
<reference evidence="1 2" key="1">
    <citation type="submission" date="2017-11" db="EMBL/GenBank/DDBJ databases">
        <title>Genome sequence of Mesoplasma coleopterae BARC 779 (ATCC 49583).</title>
        <authorList>
            <person name="Lo W.-S."/>
            <person name="Kuo C.-H."/>
        </authorList>
    </citation>
    <scope>NUCLEOTIDE SEQUENCE [LARGE SCALE GENOMIC DNA]</scope>
    <source>
        <strain evidence="1 2">BARC 779</strain>
    </source>
</reference>
<gene>
    <name evidence="1" type="ORF">MCOLE_v1c01860</name>
</gene>
<name>A0A2K8P3J4_9MOLU</name>
<dbReference type="InterPro" id="IPR006379">
    <property type="entry name" value="HAD-SF_hydro_IIB"/>
</dbReference>
<proteinExistence type="predicted"/>
<dbReference type="InterPro" id="IPR036412">
    <property type="entry name" value="HAD-like_sf"/>
</dbReference>
<keyword evidence="1" id="KW-0378">Hydrolase</keyword>
<keyword evidence="2" id="KW-1185">Reference proteome</keyword>
<dbReference type="PANTHER" id="PTHR10000">
    <property type="entry name" value="PHOSPHOSERINE PHOSPHATASE"/>
    <property type="match status" value="1"/>
</dbReference>
<dbReference type="PROSITE" id="PS01229">
    <property type="entry name" value="COF_2"/>
    <property type="match status" value="1"/>
</dbReference>